<feature type="region of interest" description="Disordered" evidence="9">
    <location>
        <begin position="286"/>
        <end position="322"/>
    </location>
</feature>
<feature type="domain" description="Aminotransferase class V" evidence="10">
    <location>
        <begin position="4"/>
        <end position="287"/>
    </location>
</feature>
<comment type="caution">
    <text evidence="11">The sequence shown here is derived from an EMBL/GenBank/DDBJ whole genome shotgun (WGS) entry which is preliminary data.</text>
</comment>
<proteinExistence type="inferred from homology"/>
<dbReference type="Gene3D" id="3.40.640.10">
    <property type="entry name" value="Type I PLP-dependent aspartate aminotransferase-like (Major domain)"/>
    <property type="match status" value="1"/>
</dbReference>
<dbReference type="PANTHER" id="PTHR11601">
    <property type="entry name" value="CYSTEINE DESULFURYLASE FAMILY MEMBER"/>
    <property type="match status" value="1"/>
</dbReference>
<dbReference type="PIRSF" id="PIRSF005572">
    <property type="entry name" value="NifS"/>
    <property type="match status" value="1"/>
</dbReference>
<name>A0ABT4SJ69_9ACTN</name>
<evidence type="ECO:0000256" key="1">
    <source>
        <dbReference type="ARBA" id="ARBA00001933"/>
    </source>
</evidence>
<dbReference type="InterPro" id="IPR015422">
    <property type="entry name" value="PyrdxlP-dep_Trfase_small"/>
</dbReference>
<keyword evidence="4" id="KW-0479">Metal-binding</keyword>
<keyword evidence="7" id="KW-0411">Iron-sulfur</keyword>
<evidence type="ECO:0000259" key="10">
    <source>
        <dbReference type="Pfam" id="PF00266"/>
    </source>
</evidence>
<dbReference type="InterPro" id="IPR000192">
    <property type="entry name" value="Aminotrans_V_dom"/>
</dbReference>
<evidence type="ECO:0000256" key="2">
    <source>
        <dbReference type="ARBA" id="ARBA00006490"/>
    </source>
</evidence>
<dbReference type="Gene3D" id="3.90.1150.10">
    <property type="entry name" value="Aspartate Aminotransferase, domain 1"/>
    <property type="match status" value="2"/>
</dbReference>
<evidence type="ECO:0000256" key="3">
    <source>
        <dbReference type="ARBA" id="ARBA00022679"/>
    </source>
</evidence>
<dbReference type="EMBL" id="JAPNNL010000132">
    <property type="protein sequence ID" value="MDA0636995.1"/>
    <property type="molecule type" value="Genomic_DNA"/>
</dbReference>
<sequence>MKIIYLDNCATTRVDDEVVDAMLPFLREDFGNPSSPHLLGKRARRAVDAATESVARLIGADPEDLVFTSGATESNNLALLGMFGHEERAPVNAAICPTDHKSSLSIGRALAGRGLAVRAMRVGGDGRIDLGHLAGLLDPFSRVATACWVNSEIGTIQPVRRMAALCHDAGALLHVDGAQAAGRIPIDVREAGVDTMAMSGHKLRGPKGVGALYVRPEIRRRLRPVLFGGGQYALRSGTIPTHLVVGMGKACELAAAGMADAWRRVRELRATALDLLMTGFPGVRVNGAPDGDPDGAPDGDPDGALNGAMNGALNGHPDGHPDGRVPHVLNVVLPGVRGESLVSSLRSVALSTGSACNSGSQEPSHVLTAIGLDAEDANSSVRICLDSRMPAEDLVLGLELVLGRARALAGVVMTASGPRG</sequence>
<dbReference type="SUPFAM" id="SSF53383">
    <property type="entry name" value="PLP-dependent transferases"/>
    <property type="match status" value="1"/>
</dbReference>
<keyword evidence="6" id="KW-0408">Iron</keyword>
<gene>
    <name evidence="11" type="ORF">OUY22_26605</name>
</gene>
<keyword evidence="12" id="KW-1185">Reference proteome</keyword>
<evidence type="ECO:0000256" key="4">
    <source>
        <dbReference type="ARBA" id="ARBA00022723"/>
    </source>
</evidence>
<accession>A0ABT4SJ69</accession>
<dbReference type="InterPro" id="IPR015421">
    <property type="entry name" value="PyrdxlP-dep_Trfase_major"/>
</dbReference>
<dbReference type="Proteomes" id="UP001144036">
    <property type="component" value="Unassembled WGS sequence"/>
</dbReference>
<dbReference type="RefSeq" id="WP_270157900.1">
    <property type="nucleotide sequence ID" value="NZ_JAPNNL010000132.1"/>
</dbReference>
<dbReference type="InterPro" id="IPR016454">
    <property type="entry name" value="Cysteine_dSase"/>
</dbReference>
<feature type="compositionally biased region" description="Acidic residues" evidence="9">
    <location>
        <begin position="291"/>
        <end position="301"/>
    </location>
</feature>
<dbReference type="Pfam" id="PF00266">
    <property type="entry name" value="Aminotran_5"/>
    <property type="match status" value="1"/>
</dbReference>
<evidence type="ECO:0000256" key="8">
    <source>
        <dbReference type="ARBA" id="ARBA00050776"/>
    </source>
</evidence>
<comment type="cofactor">
    <cofactor evidence="1">
        <name>pyridoxal 5'-phosphate</name>
        <dbReference type="ChEBI" id="CHEBI:597326"/>
    </cofactor>
</comment>
<comment type="catalytic activity">
    <reaction evidence="8">
        <text>(sulfur carrier)-H + L-cysteine = (sulfur carrier)-SH + L-alanine</text>
        <dbReference type="Rhea" id="RHEA:43892"/>
        <dbReference type="Rhea" id="RHEA-COMP:14737"/>
        <dbReference type="Rhea" id="RHEA-COMP:14739"/>
        <dbReference type="ChEBI" id="CHEBI:29917"/>
        <dbReference type="ChEBI" id="CHEBI:35235"/>
        <dbReference type="ChEBI" id="CHEBI:57972"/>
        <dbReference type="ChEBI" id="CHEBI:64428"/>
        <dbReference type="EC" id="2.8.1.7"/>
    </reaction>
</comment>
<dbReference type="InterPro" id="IPR015424">
    <property type="entry name" value="PyrdxlP-dep_Trfase"/>
</dbReference>
<keyword evidence="3" id="KW-0808">Transferase</keyword>
<keyword evidence="5" id="KW-0663">Pyridoxal phosphate</keyword>
<evidence type="ECO:0000256" key="5">
    <source>
        <dbReference type="ARBA" id="ARBA00022898"/>
    </source>
</evidence>
<evidence type="ECO:0000313" key="12">
    <source>
        <dbReference type="Proteomes" id="UP001144036"/>
    </source>
</evidence>
<reference evidence="11" key="1">
    <citation type="submission" date="2022-11" db="EMBL/GenBank/DDBJ databases">
        <title>Nonomuraea corallina sp. nov., a new species of the genus Nonomuraea isolated from sea side sediment in Thai sea.</title>
        <authorList>
            <person name="Ngamcharungchit C."/>
            <person name="Matsumoto A."/>
            <person name="Suriyachadkun C."/>
            <person name="Panbangred W."/>
            <person name="Inahashi Y."/>
            <person name="Intra B."/>
        </authorList>
    </citation>
    <scope>NUCLEOTIDE SEQUENCE</scope>
    <source>
        <strain evidence="11">MCN248</strain>
    </source>
</reference>
<evidence type="ECO:0000256" key="9">
    <source>
        <dbReference type="SAM" id="MobiDB-lite"/>
    </source>
</evidence>
<protein>
    <submittedName>
        <fullName evidence="11">Cysteine desulfurase family protein</fullName>
    </submittedName>
</protein>
<comment type="similarity">
    <text evidence="2">Belongs to the class-V pyridoxal-phosphate-dependent aminotransferase family. NifS/IscS subfamily.</text>
</comment>
<dbReference type="PANTHER" id="PTHR11601:SF34">
    <property type="entry name" value="CYSTEINE DESULFURASE"/>
    <property type="match status" value="1"/>
</dbReference>
<evidence type="ECO:0000256" key="6">
    <source>
        <dbReference type="ARBA" id="ARBA00023004"/>
    </source>
</evidence>
<evidence type="ECO:0000313" key="11">
    <source>
        <dbReference type="EMBL" id="MDA0636995.1"/>
    </source>
</evidence>
<evidence type="ECO:0000256" key="7">
    <source>
        <dbReference type="ARBA" id="ARBA00023014"/>
    </source>
</evidence>
<organism evidence="11 12">
    <name type="scientific">Nonomuraea corallina</name>
    <dbReference type="NCBI Taxonomy" id="2989783"/>
    <lineage>
        <taxon>Bacteria</taxon>
        <taxon>Bacillati</taxon>
        <taxon>Actinomycetota</taxon>
        <taxon>Actinomycetes</taxon>
        <taxon>Streptosporangiales</taxon>
        <taxon>Streptosporangiaceae</taxon>
        <taxon>Nonomuraea</taxon>
    </lineage>
</organism>